<dbReference type="FunFam" id="3.40.50.300:FF:000006">
    <property type="entry name" value="DNA-binding transcriptional regulator NtrC"/>
    <property type="match status" value="1"/>
</dbReference>
<dbReference type="GO" id="GO:0006355">
    <property type="term" value="P:regulation of DNA-templated transcription"/>
    <property type="evidence" value="ECO:0007669"/>
    <property type="project" value="InterPro"/>
</dbReference>
<evidence type="ECO:0000256" key="2">
    <source>
        <dbReference type="ARBA" id="ARBA00022840"/>
    </source>
</evidence>
<keyword evidence="8" id="KW-1185">Reference proteome</keyword>
<proteinExistence type="predicted"/>
<keyword evidence="5" id="KW-0804">Transcription</keyword>
<dbReference type="InterPro" id="IPR002078">
    <property type="entry name" value="Sigma_54_int"/>
</dbReference>
<evidence type="ECO:0000256" key="3">
    <source>
        <dbReference type="ARBA" id="ARBA00023015"/>
    </source>
</evidence>
<dbReference type="CDD" id="cd00009">
    <property type="entry name" value="AAA"/>
    <property type="match status" value="1"/>
</dbReference>
<dbReference type="InterPro" id="IPR004096">
    <property type="entry name" value="V4R"/>
</dbReference>
<dbReference type="STRING" id="1818881.A3196_07905"/>
<protein>
    <submittedName>
        <fullName evidence="7">Sigma-54-dependent Fis family transcriptional regulator</fullName>
    </submittedName>
</protein>
<organism evidence="7 8">
    <name type="scientific">Candidatus Thiodiazotropha endoloripes</name>
    <dbReference type="NCBI Taxonomy" id="1818881"/>
    <lineage>
        <taxon>Bacteria</taxon>
        <taxon>Pseudomonadati</taxon>
        <taxon>Pseudomonadota</taxon>
        <taxon>Gammaproteobacteria</taxon>
        <taxon>Chromatiales</taxon>
        <taxon>Sedimenticolaceae</taxon>
        <taxon>Candidatus Thiodiazotropha</taxon>
    </lineage>
</organism>
<dbReference type="GO" id="GO:0043565">
    <property type="term" value="F:sequence-specific DNA binding"/>
    <property type="evidence" value="ECO:0007669"/>
    <property type="project" value="InterPro"/>
</dbReference>
<dbReference type="AlphaFoldDB" id="A0A1E2UPJ4"/>
<dbReference type="Pfam" id="PF25601">
    <property type="entry name" value="AAA_lid_14"/>
    <property type="match status" value="1"/>
</dbReference>
<sequence length="563" mass="62904">MAIQIDLSSEFNLPSELNLSLEEGRIHLSDQRMIMLHIGAMGSLRKELIETLGIERARGLLTRMGYASGVRDAKLARKLMPNASDEELMLMGPKLHMVEGIVKVSPIKIDVDIANGRYFGDLIWEHSYEADVHIEQFGVHTESVCWTQIGYATGYTSEIVGRFILYKEPECCGMGDRHCRNVGKPVEEWEGNVEEDLKYFNPDHIADQLLKLQEEVAHLRYSLDEETAPGDMVGSAPLFLKTCEMLKKAGESNVTVLLLGETGVGKEMFARALHSISSRAERNFIAINCAAIPESLIESELFGVEKGAYTGAQHSRPGRFERAHGGTLFLDEVGELSPAAQAKLLRVLQEGEFERIGDSRTRKVNVRLVAATNVDLQQAVDAGKFRADLYYRLNIFPILIPALREREDDIPALVNRFLEKYTALHGKRTPGITERALRALRNYDWPGNIRELENIIERGVIITANDTHIDLPNLFPELSVEPAATAQTQTSTLADSPSPQNSGLLFDRMLDQILEQNIPLGTVENRLLDRAVERARGNLASAGRMLGLTRPQMAYRLKKYSTP</sequence>
<name>A0A1E2UPJ4_9GAMM</name>
<dbReference type="Pfam" id="PF02954">
    <property type="entry name" value="HTH_8"/>
    <property type="match status" value="1"/>
</dbReference>
<dbReference type="Gene3D" id="1.10.8.60">
    <property type="match status" value="1"/>
</dbReference>
<reference evidence="7 8" key="1">
    <citation type="submission" date="2016-03" db="EMBL/GenBank/DDBJ databases">
        <title>Chemosynthetic sulphur-oxidizing symbionts of marine invertebrate animals are capable of nitrogen fixation.</title>
        <authorList>
            <person name="Petersen J.M."/>
            <person name="Kemper A."/>
            <person name="Gruber-Vodicka H."/>
            <person name="Cardini U."/>
            <person name="Geest Mvander."/>
            <person name="Kleiner M."/>
            <person name="Bulgheresi S."/>
            <person name="Fussmann M."/>
            <person name="Herbold C."/>
            <person name="Seah B.K.B."/>
            <person name="Antony C.Paul."/>
            <person name="Liu D."/>
            <person name="Belitz A."/>
            <person name="Weber M."/>
        </authorList>
    </citation>
    <scope>NUCLEOTIDE SEQUENCE [LARGE SCALE GENOMIC DNA]</scope>
    <source>
        <strain evidence="7">G_D</strain>
    </source>
</reference>
<dbReference type="SMART" id="SM00382">
    <property type="entry name" value="AAA"/>
    <property type="match status" value="1"/>
</dbReference>
<dbReference type="InterPro" id="IPR024096">
    <property type="entry name" value="NO_sig/Golgi_transp_ligand-bd"/>
</dbReference>
<dbReference type="PROSITE" id="PS00676">
    <property type="entry name" value="SIGMA54_INTERACT_2"/>
    <property type="match status" value="1"/>
</dbReference>
<keyword evidence="4" id="KW-0238">DNA-binding</keyword>
<evidence type="ECO:0000313" key="7">
    <source>
        <dbReference type="EMBL" id="ODB96686.1"/>
    </source>
</evidence>
<dbReference type="Gene3D" id="3.30.1380.20">
    <property type="entry name" value="Trafficking protein particle complex subunit 3"/>
    <property type="match status" value="1"/>
</dbReference>
<dbReference type="InterPro" id="IPR009057">
    <property type="entry name" value="Homeodomain-like_sf"/>
</dbReference>
<dbReference type="EMBL" id="LVJZ01000003">
    <property type="protein sequence ID" value="ODB96686.1"/>
    <property type="molecule type" value="Genomic_DNA"/>
</dbReference>
<comment type="caution">
    <text evidence="7">The sequence shown here is derived from an EMBL/GenBank/DDBJ whole genome shotgun (WGS) entry which is preliminary data.</text>
</comment>
<evidence type="ECO:0000259" key="6">
    <source>
        <dbReference type="PROSITE" id="PS50045"/>
    </source>
</evidence>
<dbReference type="PROSITE" id="PS50045">
    <property type="entry name" value="SIGMA54_INTERACT_4"/>
    <property type="match status" value="1"/>
</dbReference>
<dbReference type="GO" id="GO:0005524">
    <property type="term" value="F:ATP binding"/>
    <property type="evidence" value="ECO:0007669"/>
    <property type="project" value="UniProtKB-KW"/>
</dbReference>
<dbReference type="SMART" id="SM00989">
    <property type="entry name" value="V4R"/>
    <property type="match status" value="1"/>
</dbReference>
<dbReference type="Pfam" id="PF02830">
    <property type="entry name" value="V4R"/>
    <property type="match status" value="1"/>
</dbReference>
<dbReference type="InterPro" id="IPR025662">
    <property type="entry name" value="Sigma_54_int_dom_ATP-bd_1"/>
</dbReference>
<dbReference type="InterPro" id="IPR025943">
    <property type="entry name" value="Sigma_54_int_dom_ATP-bd_2"/>
</dbReference>
<keyword evidence="1" id="KW-0547">Nucleotide-binding</keyword>
<dbReference type="Gene3D" id="1.10.10.60">
    <property type="entry name" value="Homeodomain-like"/>
    <property type="match status" value="1"/>
</dbReference>
<dbReference type="Pfam" id="PF00158">
    <property type="entry name" value="Sigma54_activat"/>
    <property type="match status" value="1"/>
</dbReference>
<dbReference type="Proteomes" id="UP000094849">
    <property type="component" value="Unassembled WGS sequence"/>
</dbReference>
<dbReference type="InterPro" id="IPR027417">
    <property type="entry name" value="P-loop_NTPase"/>
</dbReference>
<evidence type="ECO:0000313" key="8">
    <source>
        <dbReference type="Proteomes" id="UP000094849"/>
    </source>
</evidence>
<dbReference type="InterPro" id="IPR010523">
    <property type="entry name" value="XylR_N"/>
</dbReference>
<dbReference type="SUPFAM" id="SSF46689">
    <property type="entry name" value="Homeodomain-like"/>
    <property type="match status" value="1"/>
</dbReference>
<dbReference type="InterPro" id="IPR058031">
    <property type="entry name" value="AAA_lid_NorR"/>
</dbReference>
<dbReference type="SUPFAM" id="SSF52540">
    <property type="entry name" value="P-loop containing nucleoside triphosphate hydrolases"/>
    <property type="match status" value="1"/>
</dbReference>
<dbReference type="Pfam" id="PF06505">
    <property type="entry name" value="XylR_N"/>
    <property type="match status" value="1"/>
</dbReference>
<dbReference type="Gene3D" id="3.40.50.300">
    <property type="entry name" value="P-loop containing nucleotide triphosphate hydrolases"/>
    <property type="match status" value="1"/>
</dbReference>
<dbReference type="PANTHER" id="PTHR32071:SF57">
    <property type="entry name" value="C4-DICARBOXYLATE TRANSPORT TRANSCRIPTIONAL REGULATORY PROTEIN DCTD"/>
    <property type="match status" value="1"/>
</dbReference>
<dbReference type="InterPro" id="IPR002197">
    <property type="entry name" value="HTH_Fis"/>
</dbReference>
<feature type="domain" description="Sigma-54 factor interaction" evidence="6">
    <location>
        <begin position="232"/>
        <end position="461"/>
    </location>
</feature>
<dbReference type="PROSITE" id="PS00675">
    <property type="entry name" value="SIGMA54_INTERACT_1"/>
    <property type="match status" value="1"/>
</dbReference>
<dbReference type="PRINTS" id="PR01590">
    <property type="entry name" value="HTHFIS"/>
</dbReference>
<gene>
    <name evidence="7" type="ORF">A3196_07905</name>
</gene>
<keyword evidence="2" id="KW-0067">ATP-binding</keyword>
<dbReference type="PANTHER" id="PTHR32071">
    <property type="entry name" value="TRANSCRIPTIONAL REGULATORY PROTEIN"/>
    <property type="match status" value="1"/>
</dbReference>
<dbReference type="InterPro" id="IPR003593">
    <property type="entry name" value="AAA+_ATPase"/>
</dbReference>
<dbReference type="PROSITE" id="PS00688">
    <property type="entry name" value="SIGMA54_INTERACT_3"/>
    <property type="match status" value="1"/>
</dbReference>
<evidence type="ECO:0000256" key="5">
    <source>
        <dbReference type="ARBA" id="ARBA00023163"/>
    </source>
</evidence>
<evidence type="ECO:0000256" key="4">
    <source>
        <dbReference type="ARBA" id="ARBA00023125"/>
    </source>
</evidence>
<evidence type="ECO:0000256" key="1">
    <source>
        <dbReference type="ARBA" id="ARBA00022741"/>
    </source>
</evidence>
<dbReference type="SUPFAM" id="SSF111126">
    <property type="entry name" value="Ligand-binding domain in the NO signalling and Golgi transport"/>
    <property type="match status" value="1"/>
</dbReference>
<dbReference type="RefSeq" id="WP_069024343.1">
    <property type="nucleotide sequence ID" value="NZ_LVJZ01000003.1"/>
</dbReference>
<keyword evidence="3" id="KW-0805">Transcription regulation</keyword>
<dbReference type="InterPro" id="IPR025944">
    <property type="entry name" value="Sigma_54_int_dom_CS"/>
</dbReference>
<accession>A0A1E2UPJ4</accession>